<dbReference type="PANTHER" id="PTHR11409">
    <property type="entry name" value="ADENOSINE DEAMINASE"/>
    <property type="match status" value="1"/>
</dbReference>
<dbReference type="Gene3D" id="3.20.20.140">
    <property type="entry name" value="Metal-dependent hydrolases"/>
    <property type="match status" value="1"/>
</dbReference>
<keyword evidence="5" id="KW-0378">Hydrolase</keyword>
<dbReference type="Pfam" id="PF00962">
    <property type="entry name" value="A_deaminase"/>
    <property type="match status" value="1"/>
</dbReference>
<dbReference type="InterPro" id="IPR006330">
    <property type="entry name" value="Ado/ade_deaminase"/>
</dbReference>
<dbReference type="GO" id="GO:0043103">
    <property type="term" value="P:hypoxanthine salvage"/>
    <property type="evidence" value="ECO:0007669"/>
    <property type="project" value="TreeGrafter"/>
</dbReference>
<evidence type="ECO:0000256" key="4">
    <source>
        <dbReference type="ARBA" id="ARBA00022723"/>
    </source>
</evidence>
<comment type="caution">
    <text evidence="8">The sequence shown here is derived from an EMBL/GenBank/DDBJ whole genome shotgun (WGS) entry which is preliminary data.</text>
</comment>
<organism evidence="8 9">
    <name type="scientific">Leptospira sarikeiensis</name>
    <dbReference type="NCBI Taxonomy" id="2484943"/>
    <lineage>
        <taxon>Bacteria</taxon>
        <taxon>Pseudomonadati</taxon>
        <taxon>Spirochaetota</taxon>
        <taxon>Spirochaetia</taxon>
        <taxon>Leptospirales</taxon>
        <taxon>Leptospiraceae</taxon>
        <taxon>Leptospira</taxon>
    </lineage>
</organism>
<feature type="domain" description="Adenosine deaminase" evidence="7">
    <location>
        <begin position="341"/>
        <end position="420"/>
    </location>
</feature>
<dbReference type="GO" id="GO:0046872">
    <property type="term" value="F:metal ion binding"/>
    <property type="evidence" value="ECO:0007669"/>
    <property type="project" value="UniProtKB-KW"/>
</dbReference>
<reference evidence="8" key="1">
    <citation type="journal article" date="2019" name="PLoS Negl. Trop. Dis.">
        <title>Revisiting the worldwide diversity of Leptospira species in the environment.</title>
        <authorList>
            <person name="Vincent A.T."/>
            <person name="Schiettekatte O."/>
            <person name="Bourhy P."/>
            <person name="Veyrier F.J."/>
            <person name="Picardeau M."/>
        </authorList>
    </citation>
    <scope>NUCLEOTIDE SEQUENCE [LARGE SCALE GENOMIC DNA]</scope>
    <source>
        <strain evidence="8">201702455</strain>
    </source>
</reference>
<sequence>MDSNLGFADLHNHLYGSLKPELLWKMGLENPSPRWEIFTKPFQELYGKSIDTKTFFEDYKSLEKFKSIYLFNHQGPFPEFQAKFNLIIALSKFNPDEIKFVSKRITQDQYEEGVTFGEYRIMYSPLDTYDGIYSKTLASCEGFEEAESELSGRARSRLVVSLHRDGDVFKEYEMLKEMMEKNSLIRKYLVGLDFCYIEEGFPPKDKKEFLKEIQKDNKAETSTALTVLYHVGESFQDKTLLSATRWILESAEWGAHRLGHAIAMGLDPNAYLGKTVIEPVSERYDTLKFELDHWEDISNYGEFPSKKRLESELDSIRHKEKVEISVTESMVSETKVFQEYCMDRIRNTDAIIESCPSSNEYIGMVRDKAHHPLIRFARHNLKFTISTDDPGIFGTNIREEYKKAEALGLDPDLLEKVRKESFFYTSEILSGRIRPEEKVV</sequence>
<evidence type="ECO:0000256" key="6">
    <source>
        <dbReference type="ARBA" id="ARBA00022833"/>
    </source>
</evidence>
<accession>A0A4R9KBE5</accession>
<evidence type="ECO:0000256" key="5">
    <source>
        <dbReference type="ARBA" id="ARBA00022801"/>
    </source>
</evidence>
<dbReference type="SUPFAM" id="SSF51556">
    <property type="entry name" value="Metallo-dependent hydrolases"/>
    <property type="match status" value="1"/>
</dbReference>
<dbReference type="GO" id="GO:0005829">
    <property type="term" value="C:cytosol"/>
    <property type="evidence" value="ECO:0007669"/>
    <property type="project" value="TreeGrafter"/>
</dbReference>
<evidence type="ECO:0000259" key="7">
    <source>
        <dbReference type="Pfam" id="PF00962"/>
    </source>
</evidence>
<comment type="similarity">
    <text evidence="2">Belongs to the metallo-dependent hydrolases superfamily. Adenosine and AMP deaminases family.</text>
</comment>
<evidence type="ECO:0000313" key="9">
    <source>
        <dbReference type="Proteomes" id="UP000297762"/>
    </source>
</evidence>
<keyword evidence="6" id="KW-0862">Zinc</keyword>
<keyword evidence="9" id="KW-1185">Reference proteome</keyword>
<dbReference type="GO" id="GO:0004000">
    <property type="term" value="F:adenosine deaminase activity"/>
    <property type="evidence" value="ECO:0007669"/>
    <property type="project" value="TreeGrafter"/>
</dbReference>
<keyword evidence="4" id="KW-0479">Metal-binding</keyword>
<dbReference type="OrthoDB" id="8772092at2"/>
<dbReference type="GO" id="GO:0046103">
    <property type="term" value="P:inosine biosynthetic process"/>
    <property type="evidence" value="ECO:0007669"/>
    <property type="project" value="TreeGrafter"/>
</dbReference>
<dbReference type="AlphaFoldDB" id="A0A4R9KBE5"/>
<name>A0A4R9KBE5_9LEPT</name>
<evidence type="ECO:0000256" key="1">
    <source>
        <dbReference type="ARBA" id="ARBA00001947"/>
    </source>
</evidence>
<gene>
    <name evidence="8" type="ORF">EHQ64_05110</name>
</gene>
<dbReference type="EC" id="3.5.4.4" evidence="3"/>
<comment type="cofactor">
    <cofactor evidence="1">
        <name>Zn(2+)</name>
        <dbReference type="ChEBI" id="CHEBI:29105"/>
    </cofactor>
</comment>
<dbReference type="GO" id="GO:0006154">
    <property type="term" value="P:adenosine catabolic process"/>
    <property type="evidence" value="ECO:0007669"/>
    <property type="project" value="TreeGrafter"/>
</dbReference>
<dbReference type="Proteomes" id="UP000297762">
    <property type="component" value="Unassembled WGS sequence"/>
</dbReference>
<proteinExistence type="inferred from homology"/>
<dbReference type="EMBL" id="RQGF01000012">
    <property type="protein sequence ID" value="TGL63341.1"/>
    <property type="molecule type" value="Genomic_DNA"/>
</dbReference>
<dbReference type="PANTHER" id="PTHR11409:SF43">
    <property type="entry name" value="ADENOSINE DEAMINASE"/>
    <property type="match status" value="1"/>
</dbReference>
<protein>
    <recommendedName>
        <fullName evidence="3">adenosine deaminase</fullName>
        <ecNumber evidence="3">3.5.4.4</ecNumber>
    </recommendedName>
</protein>
<evidence type="ECO:0000313" key="8">
    <source>
        <dbReference type="EMBL" id="TGL63341.1"/>
    </source>
</evidence>
<dbReference type="InterPro" id="IPR001365">
    <property type="entry name" value="A_deaminase_dom"/>
</dbReference>
<dbReference type="InterPro" id="IPR032466">
    <property type="entry name" value="Metal_Hydrolase"/>
</dbReference>
<evidence type="ECO:0000256" key="2">
    <source>
        <dbReference type="ARBA" id="ARBA00006676"/>
    </source>
</evidence>
<dbReference type="RefSeq" id="WP_135648807.1">
    <property type="nucleotide sequence ID" value="NZ_RQGF01000012.1"/>
</dbReference>
<evidence type="ECO:0000256" key="3">
    <source>
        <dbReference type="ARBA" id="ARBA00012784"/>
    </source>
</evidence>